<dbReference type="GO" id="GO:0005634">
    <property type="term" value="C:nucleus"/>
    <property type="evidence" value="ECO:0007669"/>
    <property type="project" value="TreeGrafter"/>
</dbReference>
<keyword evidence="3" id="KW-0378">Hydrolase</keyword>
<evidence type="ECO:0000256" key="4">
    <source>
        <dbReference type="ARBA" id="ARBA00022912"/>
    </source>
</evidence>
<protein>
    <recommendedName>
        <fullName evidence="2">protein-tyrosine-phosphatase</fullName>
        <ecNumber evidence="2">3.1.3.48</ecNumber>
    </recommendedName>
</protein>
<feature type="region of interest" description="Disordered" evidence="5">
    <location>
        <begin position="245"/>
        <end position="338"/>
    </location>
</feature>
<dbReference type="AlphaFoldDB" id="A0AAV4DNW3"/>
<dbReference type="GO" id="GO:0008138">
    <property type="term" value="F:protein tyrosine/serine/threonine phosphatase activity"/>
    <property type="evidence" value="ECO:0007669"/>
    <property type="project" value="TreeGrafter"/>
</dbReference>
<feature type="compositionally biased region" description="Basic and acidic residues" evidence="5">
    <location>
        <begin position="308"/>
        <end position="326"/>
    </location>
</feature>
<evidence type="ECO:0000256" key="3">
    <source>
        <dbReference type="ARBA" id="ARBA00022801"/>
    </source>
</evidence>
<feature type="compositionally biased region" description="Low complexity" evidence="5">
    <location>
        <begin position="170"/>
        <end position="186"/>
    </location>
</feature>
<accession>A0AAV4DNW3</accession>
<dbReference type="EC" id="3.1.3.48" evidence="2"/>
<dbReference type="Proteomes" id="UP000735302">
    <property type="component" value="Unassembled WGS sequence"/>
</dbReference>
<feature type="compositionally biased region" description="Low complexity" evidence="5">
    <location>
        <begin position="254"/>
        <end position="280"/>
    </location>
</feature>
<proteinExistence type="inferred from homology"/>
<dbReference type="EMBL" id="BLXT01008064">
    <property type="protein sequence ID" value="GFO45689.1"/>
    <property type="molecule type" value="Genomic_DNA"/>
</dbReference>
<evidence type="ECO:0000313" key="6">
    <source>
        <dbReference type="EMBL" id="GFO45689.1"/>
    </source>
</evidence>
<comment type="similarity">
    <text evidence="1">Belongs to the protein-tyrosine phosphatase family. Non-receptor class dual specificity subfamily.</text>
</comment>
<organism evidence="6 7">
    <name type="scientific">Plakobranchus ocellatus</name>
    <dbReference type="NCBI Taxonomy" id="259542"/>
    <lineage>
        <taxon>Eukaryota</taxon>
        <taxon>Metazoa</taxon>
        <taxon>Spiralia</taxon>
        <taxon>Lophotrochozoa</taxon>
        <taxon>Mollusca</taxon>
        <taxon>Gastropoda</taxon>
        <taxon>Heterobranchia</taxon>
        <taxon>Euthyneura</taxon>
        <taxon>Panpulmonata</taxon>
        <taxon>Sacoglossa</taxon>
        <taxon>Placobranchoidea</taxon>
        <taxon>Plakobranchidae</taxon>
        <taxon>Plakobranchus</taxon>
    </lineage>
</organism>
<keyword evidence="7" id="KW-1185">Reference proteome</keyword>
<dbReference type="GO" id="GO:0004725">
    <property type="term" value="F:protein tyrosine phosphatase activity"/>
    <property type="evidence" value="ECO:0007669"/>
    <property type="project" value="UniProtKB-EC"/>
</dbReference>
<dbReference type="PANTHER" id="PTHR45848">
    <property type="entry name" value="DUAL SPECIFICITY PROTEIN PHOSPHATASE 12 FAMILY MEMBER"/>
    <property type="match status" value="1"/>
</dbReference>
<name>A0AAV4DNW3_9GAST</name>
<keyword evidence="4" id="KW-0904">Protein phosphatase</keyword>
<dbReference type="PANTHER" id="PTHR45848:SF4">
    <property type="entry name" value="DUAL SPECIFICITY PROTEIN PHOSPHATASE 12"/>
    <property type="match status" value="1"/>
</dbReference>
<feature type="region of interest" description="Disordered" evidence="5">
    <location>
        <begin position="170"/>
        <end position="228"/>
    </location>
</feature>
<sequence>MDPKQIDKALTKLKRKKNDLFSGVPESEIPSEVYIDPDYSAKGKAAFFKCRKCRLFLFHSGALTSHNIGEGESAFDWRSKIPANQKKREERESQERMQADGAVSTKCVRSLFVDPLAWMKGKIHEIQGKLHCPKCYGKIGSYVWYGEKCPCGAWVAPAFHIDSGKVDKIPSQPVTPSSHTPVPSQVGAAASSPPGGMIPAGRPLSYVPLPERSSSAASGRKGNSPVAAVQPRVATVASATVIRGGGTSAQGIFPSSTSSSSSAASTPASLSSTPSGLSTGMSREQRSGVQRVAATVAPLQTMDFDESGEGRMVENVDTSGDNHDIESGINSIHMDVDS</sequence>
<reference evidence="6 7" key="1">
    <citation type="journal article" date="2021" name="Elife">
        <title>Chloroplast acquisition without the gene transfer in kleptoplastic sea slugs, Plakobranchus ocellatus.</title>
        <authorList>
            <person name="Maeda T."/>
            <person name="Takahashi S."/>
            <person name="Yoshida T."/>
            <person name="Shimamura S."/>
            <person name="Takaki Y."/>
            <person name="Nagai Y."/>
            <person name="Toyoda A."/>
            <person name="Suzuki Y."/>
            <person name="Arimoto A."/>
            <person name="Ishii H."/>
            <person name="Satoh N."/>
            <person name="Nishiyama T."/>
            <person name="Hasebe M."/>
            <person name="Maruyama T."/>
            <person name="Minagawa J."/>
            <person name="Obokata J."/>
            <person name="Shigenobu S."/>
        </authorList>
    </citation>
    <scope>NUCLEOTIDE SEQUENCE [LARGE SCALE GENOMIC DNA]</scope>
</reference>
<gene>
    <name evidence="6" type="ORF">PoB_007219400</name>
</gene>
<evidence type="ECO:0000313" key="7">
    <source>
        <dbReference type="Proteomes" id="UP000735302"/>
    </source>
</evidence>
<evidence type="ECO:0000256" key="1">
    <source>
        <dbReference type="ARBA" id="ARBA00008601"/>
    </source>
</evidence>
<comment type="caution">
    <text evidence="6">The sequence shown here is derived from an EMBL/GenBank/DDBJ whole genome shotgun (WGS) entry which is preliminary data.</text>
</comment>
<evidence type="ECO:0000256" key="2">
    <source>
        <dbReference type="ARBA" id="ARBA00013064"/>
    </source>
</evidence>
<evidence type="ECO:0000256" key="5">
    <source>
        <dbReference type="SAM" id="MobiDB-lite"/>
    </source>
</evidence>